<keyword evidence="3" id="KW-1185">Reference proteome</keyword>
<evidence type="ECO:0000256" key="1">
    <source>
        <dbReference type="SAM" id="SignalP"/>
    </source>
</evidence>
<dbReference type="EMBL" id="CP045903">
    <property type="protein sequence ID" value="QQP39499.1"/>
    <property type="molecule type" value="Genomic_DNA"/>
</dbReference>
<accession>A0A7T8GX92</accession>
<organism evidence="2 3">
    <name type="scientific">Caligus rogercresseyi</name>
    <name type="common">Sea louse</name>
    <dbReference type="NCBI Taxonomy" id="217165"/>
    <lineage>
        <taxon>Eukaryota</taxon>
        <taxon>Metazoa</taxon>
        <taxon>Ecdysozoa</taxon>
        <taxon>Arthropoda</taxon>
        <taxon>Crustacea</taxon>
        <taxon>Multicrustacea</taxon>
        <taxon>Hexanauplia</taxon>
        <taxon>Copepoda</taxon>
        <taxon>Siphonostomatoida</taxon>
        <taxon>Caligidae</taxon>
        <taxon>Caligus</taxon>
    </lineage>
</organism>
<gene>
    <name evidence="2" type="ORF">FKW44_020396</name>
</gene>
<evidence type="ECO:0000313" key="3">
    <source>
        <dbReference type="Proteomes" id="UP000595437"/>
    </source>
</evidence>
<dbReference type="Proteomes" id="UP000595437">
    <property type="component" value="Chromosome 14"/>
</dbReference>
<dbReference type="AlphaFoldDB" id="A0A7T8GX92"/>
<sequence>MFIFSAIILLLISRAFIPWTFPSNVKYFETLSASQFNHNIVKRGANPPTTSTTRCREVDFKALGRGLSLILSPKKGLLHSTSRPWRST</sequence>
<feature type="signal peptide" evidence="1">
    <location>
        <begin position="1"/>
        <end position="22"/>
    </location>
</feature>
<feature type="chain" id="PRO_5031209000" description="Secreted protein" evidence="1">
    <location>
        <begin position="23"/>
        <end position="88"/>
    </location>
</feature>
<dbReference type="OrthoDB" id="2131567at2759"/>
<keyword evidence="1" id="KW-0732">Signal</keyword>
<name>A0A7T8GX92_CALRO</name>
<reference evidence="3" key="1">
    <citation type="submission" date="2021-01" db="EMBL/GenBank/DDBJ databases">
        <title>Caligus Genome Assembly.</title>
        <authorList>
            <person name="Gallardo-Escarate C."/>
        </authorList>
    </citation>
    <scope>NUCLEOTIDE SEQUENCE [LARGE SCALE GENOMIC DNA]</scope>
</reference>
<evidence type="ECO:0000313" key="2">
    <source>
        <dbReference type="EMBL" id="QQP39499.1"/>
    </source>
</evidence>
<protein>
    <recommendedName>
        <fullName evidence="4">Secreted protein</fullName>
    </recommendedName>
</protein>
<evidence type="ECO:0008006" key="4">
    <source>
        <dbReference type="Google" id="ProtNLM"/>
    </source>
</evidence>
<proteinExistence type="predicted"/>